<organism evidence="1 2">
    <name type="scientific">Pleurotus cornucopiae</name>
    <name type="common">Cornucopia mushroom</name>
    <dbReference type="NCBI Taxonomy" id="5321"/>
    <lineage>
        <taxon>Eukaryota</taxon>
        <taxon>Fungi</taxon>
        <taxon>Dikarya</taxon>
        <taxon>Basidiomycota</taxon>
        <taxon>Agaricomycotina</taxon>
        <taxon>Agaricomycetes</taxon>
        <taxon>Agaricomycetidae</taxon>
        <taxon>Agaricales</taxon>
        <taxon>Pleurotineae</taxon>
        <taxon>Pleurotaceae</taxon>
        <taxon>Pleurotus</taxon>
    </lineage>
</organism>
<dbReference type="Proteomes" id="UP000824881">
    <property type="component" value="Unassembled WGS sequence"/>
</dbReference>
<gene>
    <name evidence="1" type="ORF">CCMSSC00406_0007116</name>
</gene>
<reference evidence="1 2" key="1">
    <citation type="journal article" date="2021" name="Appl. Environ. Microbiol.">
        <title>Genetic linkage and physical mapping for an oyster mushroom Pleurotus cornucopiae and QTL analysis for the trait cap color.</title>
        <authorList>
            <person name="Zhang Y."/>
            <person name="Gao W."/>
            <person name="Sonnenberg A."/>
            <person name="Chen Q."/>
            <person name="Zhang J."/>
            <person name="Huang C."/>
        </authorList>
    </citation>
    <scope>NUCLEOTIDE SEQUENCE [LARGE SCALE GENOMIC DNA]</scope>
    <source>
        <strain evidence="1">CCMSSC00406</strain>
    </source>
</reference>
<sequence length="601" mass="68055">MASNQEQSPTGKPQPGSPLWFQDVIAPKLGYTALKDWQVTLACAMFNKEDVVCIAPTGSGKSALLHIPLMAAKTANQRVLGMSVAPTKSLCDDQARAATDRGLKAIAIYSDSLRAASAKGRDLMQEINDDQWDLFILPPELLHSDEINKFIQHQTPGSSTKTARLDLIFIDECHLVREHGDDFRKAYSRIGQLRGRLDFRIPWVAVMATLPDGKITDAVLDSLGFEKGHYVMHRMRVDVPNIQYIPRFFNHSISGSTFFDISWVIPVGTHSLDHIKKTVIFCETIKLACSVAEFLETLMPADWEDRGKIIMPFYSLLSNEYRGVYIDAYRKGTTRVLVGTDTLTCGMDVVDIEDVIIIGLPPTPERLSQQIGRAGRNGQPARAVVYVPRRVRIRDGRNGAKKETKDDAYRNKLKQDKPELLHWFNASPEFCPRSVFCGYYGDEFRLVSNCCIHHCPDAYDSCTEEIGKWLKALQKDVPPAATTETTDKEDKPTHHIIDKTVMYPAARRIIRQWVEKTWPTAQGEDTLTPATAFLPEHLQERLCSQMHVVTNAKKLGELLPEWHYFKEHGKALFKVCKQVLRVFDDIWKERERGITIDEEAE</sequence>
<accession>A0ACB7IR13</accession>
<dbReference type="EMBL" id="WQMT02000008">
    <property type="protein sequence ID" value="KAG9220189.1"/>
    <property type="molecule type" value="Genomic_DNA"/>
</dbReference>
<protein>
    <submittedName>
        <fullName evidence="1">Uncharacterized protein</fullName>
    </submittedName>
</protein>
<proteinExistence type="predicted"/>
<comment type="caution">
    <text evidence="1">The sequence shown here is derived from an EMBL/GenBank/DDBJ whole genome shotgun (WGS) entry which is preliminary data.</text>
</comment>
<evidence type="ECO:0000313" key="2">
    <source>
        <dbReference type="Proteomes" id="UP000824881"/>
    </source>
</evidence>
<name>A0ACB7IR13_PLECO</name>
<keyword evidence="2" id="KW-1185">Reference proteome</keyword>
<evidence type="ECO:0000313" key="1">
    <source>
        <dbReference type="EMBL" id="KAG9220189.1"/>
    </source>
</evidence>